<dbReference type="AlphaFoldDB" id="A0AA35WHZ2"/>
<feature type="region of interest" description="Disordered" evidence="2">
    <location>
        <begin position="237"/>
        <end position="274"/>
    </location>
</feature>
<evidence type="ECO:0000259" key="3">
    <source>
        <dbReference type="Pfam" id="PF05622"/>
    </source>
</evidence>
<keyword evidence="1" id="KW-0175">Coiled coil</keyword>
<dbReference type="GO" id="GO:0008017">
    <property type="term" value="F:microtubule binding"/>
    <property type="evidence" value="ECO:0007669"/>
    <property type="project" value="InterPro"/>
</dbReference>
<feature type="domain" description="Hook C-terminal" evidence="3">
    <location>
        <begin position="330"/>
        <end position="432"/>
    </location>
</feature>
<evidence type="ECO:0000256" key="1">
    <source>
        <dbReference type="SAM" id="Coils"/>
    </source>
</evidence>
<sequence>VQNRRAQARVQERDSQTTDLLQKNREVQVENEEISVLPNSLDEMKYMESKSTKCVRIKWPQVMKSYESMIHQYKKKIEDVQEMKKQLKAMNARTCRTCRSKPVDLEEEGAGGVETEWLRSQIDMQKERQQQLENELAQEKLHCLEVTQDAEDTHQVLDAVRLELAQTTTSERDANPRHSTALAPSLAGWNMEPPTPGSLDNPDLGSTLNEVFTPEMREKMVRLEKENEILRRRLAEGGPSPVEVGGGGGVRTGVRGSGEGEETLSRGRGGGGGGEQMVAVLRKQLQEKEKKISQLEAAAQENILLSLSFAPLIMNLRTVAWRRFERIKDAEIEKYKKYLNKAKKIIEGFGEGKSRAAEDSLEIQSLKSQLKDKDKHIERIERDYMTDRLSWEREEKLVVSAWYEMGLMMHRKYSQERLLGPHTSFLSHQRALSIGNLSQSTPPPPPPNLPLPPPLPRSHELKIKLFKLFTGGTTTAGRWSAGNAKATGDGDERCSPEYPINVNVLLDSSTALGLLMETLIATTDDPVTAENVAYETTVIPTACNPAYESVARQDLAISSATAAT</sequence>
<accession>A0AA35WHZ2</accession>
<feature type="compositionally biased region" description="Gly residues" evidence="2">
    <location>
        <begin position="244"/>
        <end position="257"/>
    </location>
</feature>
<evidence type="ECO:0000256" key="2">
    <source>
        <dbReference type="SAM" id="MobiDB-lite"/>
    </source>
</evidence>
<comment type="caution">
    <text evidence="4">The sequence shown here is derived from an EMBL/GenBank/DDBJ whole genome shotgun (WGS) entry which is preliminary data.</text>
</comment>
<keyword evidence="5" id="KW-1185">Reference proteome</keyword>
<dbReference type="Pfam" id="PF05622">
    <property type="entry name" value="HOOK"/>
    <property type="match status" value="2"/>
</dbReference>
<protein>
    <submittedName>
        <fullName evidence="4">Protein Hook homolog</fullName>
    </submittedName>
</protein>
<gene>
    <name evidence="4" type="ORF">GBAR_LOCUS12585</name>
</gene>
<evidence type="ECO:0000313" key="4">
    <source>
        <dbReference type="EMBL" id="CAI8021159.1"/>
    </source>
</evidence>
<reference evidence="4" key="1">
    <citation type="submission" date="2023-03" db="EMBL/GenBank/DDBJ databases">
        <authorList>
            <person name="Steffen K."/>
            <person name="Cardenas P."/>
        </authorList>
    </citation>
    <scope>NUCLEOTIDE SEQUENCE</scope>
</reference>
<proteinExistence type="predicted"/>
<organism evidence="4 5">
    <name type="scientific">Geodia barretti</name>
    <name type="common">Barrett's horny sponge</name>
    <dbReference type="NCBI Taxonomy" id="519541"/>
    <lineage>
        <taxon>Eukaryota</taxon>
        <taxon>Metazoa</taxon>
        <taxon>Porifera</taxon>
        <taxon>Demospongiae</taxon>
        <taxon>Heteroscleromorpha</taxon>
        <taxon>Tetractinellida</taxon>
        <taxon>Astrophorina</taxon>
        <taxon>Geodiidae</taxon>
        <taxon>Geodia</taxon>
    </lineage>
</organism>
<evidence type="ECO:0000313" key="5">
    <source>
        <dbReference type="Proteomes" id="UP001174909"/>
    </source>
</evidence>
<name>A0AA35WHZ2_GEOBA</name>
<dbReference type="EMBL" id="CASHTH010001873">
    <property type="protein sequence ID" value="CAI8021159.1"/>
    <property type="molecule type" value="Genomic_DNA"/>
</dbReference>
<feature type="region of interest" description="Disordered" evidence="2">
    <location>
        <begin position="435"/>
        <end position="456"/>
    </location>
</feature>
<feature type="compositionally biased region" description="Pro residues" evidence="2">
    <location>
        <begin position="441"/>
        <end position="456"/>
    </location>
</feature>
<feature type="coiled-coil region" evidence="1">
    <location>
        <begin position="63"/>
        <end position="142"/>
    </location>
</feature>
<dbReference type="InterPro" id="IPR008636">
    <property type="entry name" value="Hook_C"/>
</dbReference>
<dbReference type="GO" id="GO:0031122">
    <property type="term" value="P:cytoplasmic microtubule organization"/>
    <property type="evidence" value="ECO:0007669"/>
    <property type="project" value="InterPro"/>
</dbReference>
<feature type="domain" description="Hook C-terminal" evidence="3">
    <location>
        <begin position="8"/>
        <end position="233"/>
    </location>
</feature>
<feature type="non-terminal residue" evidence="4">
    <location>
        <position position="1"/>
    </location>
</feature>
<feature type="coiled-coil region" evidence="1">
    <location>
        <begin position="278"/>
        <end position="305"/>
    </location>
</feature>
<dbReference type="Proteomes" id="UP001174909">
    <property type="component" value="Unassembled WGS sequence"/>
</dbReference>
<feature type="region of interest" description="Disordered" evidence="2">
    <location>
        <begin position="184"/>
        <end position="206"/>
    </location>
</feature>